<protein>
    <submittedName>
        <fullName evidence="5">Lsr2</fullName>
    </submittedName>
</protein>
<organism evidence="5 6">
    <name type="scientific">Corynebacterium uterequi</name>
    <dbReference type="NCBI Taxonomy" id="1072256"/>
    <lineage>
        <taxon>Bacteria</taxon>
        <taxon>Bacillati</taxon>
        <taxon>Actinomycetota</taxon>
        <taxon>Actinomycetes</taxon>
        <taxon>Mycobacteriales</taxon>
        <taxon>Corynebacteriaceae</taxon>
        <taxon>Corynebacterium</taxon>
    </lineage>
</organism>
<gene>
    <name evidence="5" type="ORF">CUTER_10735</name>
</gene>
<sequence length="114" mass="13135">MGQTQIIQYHDDLTKEPIEKDELQVIRFGLDRTDYTIDLSRENAEQFRQLLRPYVLAGRAEPRSSARKTPVSRPRSDAGDIRRWAQANNYQVADRGKIPLSVREAYYAANPSRG</sequence>
<evidence type="ECO:0000313" key="5">
    <source>
        <dbReference type="EMBL" id="AKK12111.1"/>
    </source>
</evidence>
<dbReference type="Pfam" id="PF23359">
    <property type="entry name" value="Lsr2_DNA-bd"/>
    <property type="match status" value="1"/>
</dbReference>
<reference evidence="6" key="2">
    <citation type="submission" date="2015-05" db="EMBL/GenBank/DDBJ databases">
        <title>Complete genome sequence of Corynebacterium uterequi DSM 45634, isolated from the uterus of a maiden mare.</title>
        <authorList>
            <person name="Ruckert C."/>
            <person name="Albersmeier A."/>
            <person name="Winkler A."/>
            <person name="Tauch A."/>
        </authorList>
    </citation>
    <scope>NUCLEOTIDE SEQUENCE [LARGE SCALE GENOMIC DNA]</scope>
    <source>
        <strain evidence="6">DSM 45634</strain>
    </source>
</reference>
<keyword evidence="1" id="KW-0238">DNA-binding</keyword>
<name>A0A0G3HFM8_9CORY</name>
<dbReference type="Gene3D" id="4.10.320.10">
    <property type="entry name" value="E3-binding domain"/>
    <property type="match status" value="1"/>
</dbReference>
<dbReference type="STRING" id="1072256.CUTER_10735"/>
<reference evidence="5 6" key="1">
    <citation type="journal article" date="2015" name="Genome Announc.">
        <title>Virulence Factor Genes Detected in the Complete Genome Sequence of Corynebacterium uterequi DSM 45634, Isolated from the Uterus of a Maiden Mare.</title>
        <authorList>
            <person name="Ruckert C."/>
            <person name="Kriete M."/>
            <person name="Jaenicke S."/>
            <person name="Winkler A."/>
            <person name="Tauch A."/>
        </authorList>
    </citation>
    <scope>NUCLEOTIDE SEQUENCE [LARGE SCALE GENOMIC DNA]</scope>
    <source>
        <strain evidence="5 6">DSM 45634</strain>
    </source>
</reference>
<dbReference type="Proteomes" id="UP000035548">
    <property type="component" value="Chromosome"/>
</dbReference>
<feature type="domain" description="Lsr2 DNA-binding" evidence="4">
    <location>
        <begin position="75"/>
        <end position="109"/>
    </location>
</feature>
<proteinExistence type="predicted"/>
<dbReference type="OrthoDB" id="4113332at2"/>
<dbReference type="InterPro" id="IPR024412">
    <property type="entry name" value="Lsr2_dim_dom"/>
</dbReference>
<dbReference type="KEGG" id="cut:CUTER_10735"/>
<dbReference type="EMBL" id="CP011546">
    <property type="protein sequence ID" value="AKK12111.1"/>
    <property type="molecule type" value="Genomic_DNA"/>
</dbReference>
<dbReference type="GO" id="GO:0003677">
    <property type="term" value="F:DNA binding"/>
    <property type="evidence" value="ECO:0007669"/>
    <property type="project" value="UniProtKB-KW"/>
</dbReference>
<dbReference type="InterPro" id="IPR042261">
    <property type="entry name" value="Lsr2-like_dimerization"/>
</dbReference>
<dbReference type="Gene3D" id="3.30.60.230">
    <property type="entry name" value="Lsr2, dimerization domain"/>
    <property type="match status" value="1"/>
</dbReference>
<accession>A0A0G3HFM8</accession>
<dbReference type="InterPro" id="IPR055370">
    <property type="entry name" value="Lsr2_DNA-bd"/>
</dbReference>
<dbReference type="InterPro" id="IPR036625">
    <property type="entry name" value="E3-bd_dom_sf"/>
</dbReference>
<evidence type="ECO:0000259" key="3">
    <source>
        <dbReference type="Pfam" id="PF11774"/>
    </source>
</evidence>
<keyword evidence="6" id="KW-1185">Reference proteome</keyword>
<dbReference type="RefSeq" id="WP_047260377.1">
    <property type="nucleotide sequence ID" value="NZ_CP011546.1"/>
</dbReference>
<feature type="domain" description="Lsr2 dimerization" evidence="3">
    <location>
        <begin position="1"/>
        <end position="59"/>
    </location>
</feature>
<dbReference type="GO" id="GO:0016746">
    <property type="term" value="F:acyltransferase activity"/>
    <property type="evidence" value="ECO:0007669"/>
    <property type="project" value="InterPro"/>
</dbReference>
<evidence type="ECO:0000256" key="2">
    <source>
        <dbReference type="SAM" id="MobiDB-lite"/>
    </source>
</evidence>
<evidence type="ECO:0000259" key="4">
    <source>
        <dbReference type="Pfam" id="PF23359"/>
    </source>
</evidence>
<dbReference type="Pfam" id="PF11774">
    <property type="entry name" value="Lsr2"/>
    <property type="match status" value="1"/>
</dbReference>
<feature type="region of interest" description="Disordered" evidence="2">
    <location>
        <begin position="59"/>
        <end position="80"/>
    </location>
</feature>
<dbReference type="AlphaFoldDB" id="A0A0G3HFM8"/>
<evidence type="ECO:0000256" key="1">
    <source>
        <dbReference type="ARBA" id="ARBA00023125"/>
    </source>
</evidence>
<dbReference type="PATRIC" id="fig|1072256.5.peg.2113"/>
<evidence type="ECO:0000313" key="6">
    <source>
        <dbReference type="Proteomes" id="UP000035548"/>
    </source>
</evidence>